<dbReference type="InterPro" id="IPR005828">
    <property type="entry name" value="MFS_sugar_transport-like"/>
</dbReference>
<keyword evidence="2 6" id="KW-0812">Transmembrane</keyword>
<evidence type="ECO:0000256" key="6">
    <source>
        <dbReference type="SAM" id="Phobius"/>
    </source>
</evidence>
<dbReference type="PANTHER" id="PTHR23508:SF10">
    <property type="entry name" value="CARBOXYLIC ACID TRANSPORTER PROTEIN HOMOLOG"/>
    <property type="match status" value="1"/>
</dbReference>
<evidence type="ECO:0000256" key="2">
    <source>
        <dbReference type="ARBA" id="ARBA00022692"/>
    </source>
</evidence>
<feature type="region of interest" description="Disordered" evidence="5">
    <location>
        <begin position="514"/>
        <end position="538"/>
    </location>
</feature>
<dbReference type="PANTHER" id="PTHR23508">
    <property type="entry name" value="CARBOXYLIC ACID TRANSPORTER PROTEIN HOMOLOG"/>
    <property type="match status" value="1"/>
</dbReference>
<comment type="subcellular location">
    <subcellularLocation>
        <location evidence="1">Membrane</location>
        <topology evidence="1">Multi-pass membrane protein</topology>
    </subcellularLocation>
</comment>
<feature type="domain" description="Major facilitator superfamily (MFS) profile" evidence="7">
    <location>
        <begin position="86"/>
        <end position="495"/>
    </location>
</feature>
<accession>A0ABR1JFP7</accession>
<dbReference type="Gene3D" id="1.20.1250.20">
    <property type="entry name" value="MFS general substrate transporter like domains"/>
    <property type="match status" value="2"/>
</dbReference>
<keyword evidence="9" id="KW-1185">Reference proteome</keyword>
<feature type="transmembrane region" description="Helical" evidence="6">
    <location>
        <begin position="371"/>
        <end position="389"/>
    </location>
</feature>
<evidence type="ECO:0000313" key="9">
    <source>
        <dbReference type="Proteomes" id="UP001498398"/>
    </source>
</evidence>
<evidence type="ECO:0000259" key="7">
    <source>
        <dbReference type="PROSITE" id="PS50850"/>
    </source>
</evidence>
<dbReference type="InterPro" id="IPR020846">
    <property type="entry name" value="MFS_dom"/>
</dbReference>
<comment type="caution">
    <text evidence="8">The sequence shown here is derived from an EMBL/GenBank/DDBJ whole genome shotgun (WGS) entry which is preliminary data.</text>
</comment>
<evidence type="ECO:0000256" key="5">
    <source>
        <dbReference type="SAM" id="MobiDB-lite"/>
    </source>
</evidence>
<feature type="transmembrane region" description="Helical" evidence="6">
    <location>
        <begin position="342"/>
        <end position="364"/>
    </location>
</feature>
<gene>
    <name evidence="8" type="ORF">VKT23_009257</name>
</gene>
<protein>
    <recommendedName>
        <fullName evidence="7">Major facilitator superfamily (MFS) profile domain-containing protein</fullName>
    </recommendedName>
</protein>
<organism evidence="8 9">
    <name type="scientific">Marasmiellus scandens</name>
    <dbReference type="NCBI Taxonomy" id="2682957"/>
    <lineage>
        <taxon>Eukaryota</taxon>
        <taxon>Fungi</taxon>
        <taxon>Dikarya</taxon>
        <taxon>Basidiomycota</taxon>
        <taxon>Agaricomycotina</taxon>
        <taxon>Agaricomycetes</taxon>
        <taxon>Agaricomycetidae</taxon>
        <taxon>Agaricales</taxon>
        <taxon>Marasmiineae</taxon>
        <taxon>Omphalotaceae</taxon>
        <taxon>Marasmiellus</taxon>
    </lineage>
</organism>
<feature type="transmembrane region" description="Helical" evidence="6">
    <location>
        <begin position="151"/>
        <end position="170"/>
    </location>
</feature>
<feature type="transmembrane region" description="Helical" evidence="6">
    <location>
        <begin position="247"/>
        <end position="267"/>
    </location>
</feature>
<evidence type="ECO:0000256" key="1">
    <source>
        <dbReference type="ARBA" id="ARBA00004141"/>
    </source>
</evidence>
<dbReference type="InterPro" id="IPR036259">
    <property type="entry name" value="MFS_trans_sf"/>
</dbReference>
<feature type="transmembrane region" description="Helical" evidence="6">
    <location>
        <begin position="176"/>
        <end position="196"/>
    </location>
</feature>
<feature type="transmembrane region" description="Helical" evidence="6">
    <location>
        <begin position="122"/>
        <end position="144"/>
    </location>
</feature>
<evidence type="ECO:0000256" key="4">
    <source>
        <dbReference type="ARBA" id="ARBA00023136"/>
    </source>
</evidence>
<dbReference type="EMBL" id="JBANRG010000015">
    <property type="protein sequence ID" value="KAK7460536.1"/>
    <property type="molecule type" value="Genomic_DNA"/>
</dbReference>
<keyword evidence="4 6" id="KW-0472">Membrane</keyword>
<dbReference type="Pfam" id="PF00083">
    <property type="entry name" value="Sugar_tr"/>
    <property type="match status" value="1"/>
</dbReference>
<proteinExistence type="predicted"/>
<feature type="transmembrane region" description="Helical" evidence="6">
    <location>
        <begin position="305"/>
        <end position="322"/>
    </location>
</feature>
<evidence type="ECO:0000313" key="8">
    <source>
        <dbReference type="EMBL" id="KAK7460536.1"/>
    </source>
</evidence>
<dbReference type="SUPFAM" id="SSF103473">
    <property type="entry name" value="MFS general substrate transporter"/>
    <property type="match status" value="1"/>
</dbReference>
<dbReference type="CDD" id="cd17316">
    <property type="entry name" value="MFS_SV2_like"/>
    <property type="match status" value="1"/>
</dbReference>
<feature type="transmembrane region" description="Helical" evidence="6">
    <location>
        <begin position="470"/>
        <end position="491"/>
    </location>
</feature>
<name>A0ABR1JFP7_9AGAR</name>
<dbReference type="Proteomes" id="UP001498398">
    <property type="component" value="Unassembled WGS sequence"/>
</dbReference>
<sequence length="538" mass="59045">MGLPEGLVASQQAVIGEVAPVAIPGFIPPANLRRPVFKPGEFTVINISSMIFKLINSLKRPNREQVEQKTSLWKALCSLTWLQWAHFISGFLSWSCDATDFYSVSLSLISLSKKFGKDTHDITTAITLSLLLRTIGAIIFGVISDRFGRKWPLVANLLVITVLELGTSFVKTYTEFLAVRSLFGIGMGGIWGLASATALENLPVEVRGLASGVLQDGYAFGCIIAAIINLILVPEKQPELGSDAWKALFWVASGLSFFTAIFTMMIPESKVFERARRETKGVGVWQKTRTFMDQTRKIMKLHWRLFIYVSLLMTASNFHNHGSQDLYPTFLQQTKRFNEHDSTLATIISYCGGIAGGVIAGWISQYIGRRLTLILYMILAGVVVPLWILPTSFGALSGGAFLIQFASLGSVGVMPIHLSEICPPAFRASFMGVAYQFGTIIASASAQIEATGGNNIRIILSDGTSIPDYGFVQGILVGVAAAFELILVLLGPENHGSHFEKHKAAFQRDGEDNDIYDVRRSRSDPDIRHDDLPESEKV</sequence>
<feature type="transmembrane region" description="Helical" evidence="6">
    <location>
        <begin position="217"/>
        <end position="235"/>
    </location>
</feature>
<reference evidence="8 9" key="1">
    <citation type="submission" date="2024-01" db="EMBL/GenBank/DDBJ databases">
        <title>A draft genome for the cacao thread blight pathogen Marasmiellus scandens.</title>
        <authorList>
            <person name="Baruah I.K."/>
            <person name="Leung J."/>
            <person name="Bukari Y."/>
            <person name="Amoako-Attah I."/>
            <person name="Meinhardt L.W."/>
            <person name="Bailey B.A."/>
            <person name="Cohen S.P."/>
        </authorList>
    </citation>
    <scope>NUCLEOTIDE SEQUENCE [LARGE SCALE GENOMIC DNA]</scope>
    <source>
        <strain evidence="8 9">GH-19</strain>
    </source>
</reference>
<evidence type="ECO:0000256" key="3">
    <source>
        <dbReference type="ARBA" id="ARBA00022989"/>
    </source>
</evidence>
<keyword evidence="3 6" id="KW-1133">Transmembrane helix</keyword>
<dbReference type="PROSITE" id="PS50850">
    <property type="entry name" value="MFS"/>
    <property type="match status" value="1"/>
</dbReference>